<keyword evidence="1" id="KW-0812">Transmembrane</keyword>
<dbReference type="EMBL" id="JBHTKA010000001">
    <property type="protein sequence ID" value="MFD0998417.1"/>
    <property type="molecule type" value="Genomic_DNA"/>
</dbReference>
<keyword evidence="3" id="KW-1185">Reference proteome</keyword>
<evidence type="ECO:0000256" key="1">
    <source>
        <dbReference type="SAM" id="Phobius"/>
    </source>
</evidence>
<dbReference type="Proteomes" id="UP001597112">
    <property type="component" value="Unassembled WGS sequence"/>
</dbReference>
<evidence type="ECO:0000313" key="2">
    <source>
        <dbReference type="EMBL" id="MFD0998417.1"/>
    </source>
</evidence>
<reference evidence="3" key="1">
    <citation type="journal article" date="2019" name="Int. J. Syst. Evol. Microbiol.">
        <title>The Global Catalogue of Microorganisms (GCM) 10K type strain sequencing project: providing services to taxonomists for standard genome sequencing and annotation.</title>
        <authorList>
            <consortium name="The Broad Institute Genomics Platform"/>
            <consortium name="The Broad Institute Genome Sequencing Center for Infectious Disease"/>
            <person name="Wu L."/>
            <person name="Ma J."/>
        </authorList>
    </citation>
    <scope>NUCLEOTIDE SEQUENCE [LARGE SCALE GENOMIC DNA]</scope>
    <source>
        <strain evidence="3">CCUG 58938</strain>
    </source>
</reference>
<evidence type="ECO:0000313" key="3">
    <source>
        <dbReference type="Proteomes" id="UP001597112"/>
    </source>
</evidence>
<gene>
    <name evidence="2" type="ORF">ACFQ21_03825</name>
</gene>
<accession>A0ABW3JWS1</accession>
<feature type="transmembrane region" description="Helical" evidence="1">
    <location>
        <begin position="89"/>
        <end position="109"/>
    </location>
</feature>
<feature type="transmembrane region" description="Helical" evidence="1">
    <location>
        <begin position="7"/>
        <end position="28"/>
    </location>
</feature>
<evidence type="ECO:0008006" key="4">
    <source>
        <dbReference type="Google" id="ProtNLM"/>
    </source>
</evidence>
<sequence>MSKPQKIALLIFTLLPLVMVPYIFYQIFHFVMETIETSEHHEPSETVIIAGILSFIVPVLILSFISFALHILYIVHAALNKTIDQSEKIIWILIFIFFGTIPFIIYWFLRIWNERQPTAHAGL</sequence>
<name>A0ABW3JWS1_9BACT</name>
<keyword evidence="1" id="KW-0472">Membrane</keyword>
<keyword evidence="1" id="KW-1133">Transmembrane helix</keyword>
<feature type="transmembrane region" description="Helical" evidence="1">
    <location>
        <begin position="48"/>
        <end position="77"/>
    </location>
</feature>
<comment type="caution">
    <text evidence="2">The sequence shown here is derived from an EMBL/GenBank/DDBJ whole genome shotgun (WGS) entry which is preliminary data.</text>
</comment>
<protein>
    <recommendedName>
        <fullName evidence="4">Cardiolipin synthase N-terminal domain-containing protein</fullName>
    </recommendedName>
</protein>
<organism evidence="2 3">
    <name type="scientific">Ohtaekwangia kribbensis</name>
    <dbReference type="NCBI Taxonomy" id="688913"/>
    <lineage>
        <taxon>Bacteria</taxon>
        <taxon>Pseudomonadati</taxon>
        <taxon>Bacteroidota</taxon>
        <taxon>Cytophagia</taxon>
        <taxon>Cytophagales</taxon>
        <taxon>Fulvivirgaceae</taxon>
        <taxon>Ohtaekwangia</taxon>
    </lineage>
</organism>
<dbReference type="RefSeq" id="WP_377575083.1">
    <property type="nucleotide sequence ID" value="NZ_JBHTKA010000001.1"/>
</dbReference>
<proteinExistence type="predicted"/>